<sequence length="645" mass="70238">MAGPFQTWSPSLLDSKATKIPRRLVEVPKDQEKLLNKSDSWHKGHVPAAILDKIKAGYTETRRRSPVTEPPLSDHVRASSQSSRRLPAAGVPLSPIPAPPQTKELQLAAVVELSLPSNSSDSSEDEAEIQGSKAPLHTDAHPGEPQASRIPIPPGPTPPSAQVIPSTYPEPSATVSPPKPKRQRLMKNVAASLNPAEVSMQLTRPSILSLRKPASPPPPAGSSLPPSSSVPASPMAIRTQPASPLVIRAQPAMQPAAVPSMILRGGGLPRSSGSSDKPPPNVPASQDPYNVFKETYPDYDGSLGDFVRGVLSLIPLQKKKTVPQYILDDYIRVFSGDYLEYIEQLREDQTPLTTWEWYCVHVPQPVYMKGVLSSDRLKDVRRRYPDKVSVIEAQTTPLQSSVQPPEVQHIQRSNAFSTPAPARIGQHHNAQHNQASSPIYLPDSPPMPLNPATRSSTHIAELATDPISTAEDRPFEIHPRGSHRRSTEAVGPASRFISASSRQFHTQSTRPVNMTASRLSSSSVRFETQVNFPSLETTASGNSIWDREDDAMGSVDRQEDNEAMNDGAPSPSLQDSGEDALQQAASGIPKSHIEYRVSGEGIKRPWETIDDPEQQEAVQQQCFAAFLRDAWGPRRNKGKQVGAVV</sequence>
<organism evidence="2 3">
    <name type="scientific">Podospora pseudocomata</name>
    <dbReference type="NCBI Taxonomy" id="2093779"/>
    <lineage>
        <taxon>Eukaryota</taxon>
        <taxon>Fungi</taxon>
        <taxon>Dikarya</taxon>
        <taxon>Ascomycota</taxon>
        <taxon>Pezizomycotina</taxon>
        <taxon>Sordariomycetes</taxon>
        <taxon>Sordariomycetidae</taxon>
        <taxon>Sordariales</taxon>
        <taxon>Podosporaceae</taxon>
        <taxon>Podospora</taxon>
    </lineage>
</organism>
<keyword evidence="3" id="KW-1185">Reference proteome</keyword>
<feature type="compositionally biased region" description="Polar residues" evidence="1">
    <location>
        <begin position="497"/>
        <end position="525"/>
    </location>
</feature>
<dbReference type="EMBL" id="JAFFHA010000002">
    <property type="protein sequence ID" value="KAK4658550.1"/>
    <property type="molecule type" value="Genomic_DNA"/>
</dbReference>
<feature type="compositionally biased region" description="Basic and acidic residues" evidence="1">
    <location>
        <begin position="470"/>
        <end position="479"/>
    </location>
</feature>
<feature type="compositionally biased region" description="Basic and acidic residues" evidence="1">
    <location>
        <begin position="54"/>
        <end position="63"/>
    </location>
</feature>
<feature type="region of interest" description="Disordered" evidence="1">
    <location>
        <begin position="560"/>
        <end position="584"/>
    </location>
</feature>
<dbReference type="GeneID" id="87904566"/>
<name>A0ABR0GS02_9PEZI</name>
<feature type="region of interest" description="Disordered" evidence="1">
    <location>
        <begin position="262"/>
        <end position="289"/>
    </location>
</feature>
<accession>A0ABR0GS02</accession>
<dbReference type="RefSeq" id="XP_062747522.1">
    <property type="nucleotide sequence ID" value="XM_062884659.1"/>
</dbReference>
<evidence type="ECO:0000313" key="2">
    <source>
        <dbReference type="EMBL" id="KAK4658550.1"/>
    </source>
</evidence>
<gene>
    <name evidence="2" type="ORF">QC762_102710</name>
</gene>
<evidence type="ECO:0000313" key="3">
    <source>
        <dbReference type="Proteomes" id="UP001323405"/>
    </source>
</evidence>
<reference evidence="2 3" key="1">
    <citation type="journal article" date="2023" name="bioRxiv">
        <title>High-quality genome assemblies of four members of thePodospora anserinaspecies complex.</title>
        <authorList>
            <person name="Ament-Velasquez S.L."/>
            <person name="Vogan A.A."/>
            <person name="Wallerman O."/>
            <person name="Hartmann F."/>
            <person name="Gautier V."/>
            <person name="Silar P."/>
            <person name="Giraud T."/>
            <person name="Johannesson H."/>
        </authorList>
    </citation>
    <scope>NUCLEOTIDE SEQUENCE [LARGE SCALE GENOMIC DNA]</scope>
    <source>
        <strain evidence="2 3">CBS 415.72m</strain>
    </source>
</reference>
<feature type="region of interest" description="Disordered" evidence="1">
    <location>
        <begin position="115"/>
        <end position="235"/>
    </location>
</feature>
<evidence type="ECO:0000256" key="1">
    <source>
        <dbReference type="SAM" id="MobiDB-lite"/>
    </source>
</evidence>
<feature type="region of interest" description="Disordered" evidence="1">
    <location>
        <begin position="54"/>
        <end position="100"/>
    </location>
</feature>
<feature type="compositionally biased region" description="Low complexity" evidence="1">
    <location>
        <begin position="221"/>
        <end position="234"/>
    </location>
</feature>
<protein>
    <submittedName>
        <fullName evidence="2">Uncharacterized protein</fullName>
    </submittedName>
</protein>
<feature type="region of interest" description="Disordered" evidence="1">
    <location>
        <begin position="419"/>
        <end position="525"/>
    </location>
</feature>
<comment type="caution">
    <text evidence="2">The sequence shown here is derived from an EMBL/GenBank/DDBJ whole genome shotgun (WGS) entry which is preliminary data.</text>
</comment>
<dbReference type="Proteomes" id="UP001323405">
    <property type="component" value="Unassembled WGS sequence"/>
</dbReference>
<proteinExistence type="predicted"/>